<sequence>MRVEGLSKEYYQGRFMAKGKDGRVTMIFECTICARNNVIY</sequence>
<name>A0A8F4XNQ1_9GENT</name>
<dbReference type="EMBL" id="MN234139">
    <property type="protein sequence ID" value="QXI89160.1"/>
    <property type="molecule type" value="Genomic_DNA"/>
</dbReference>
<reference evidence="1" key="2">
    <citation type="journal article" date="2021" name="Ecol. Evol.">
        <title>Lineage-specific plastid degradation in subtribe Gentianinae (Gentianaceae).</title>
        <authorList>
            <person name="Fu P.C."/>
            <person name="Sun S.S."/>
            <person name="Twyford A.D."/>
            <person name="Li B.B."/>
            <person name="Zhou R.Q."/>
            <person name="Chen S.L."/>
            <person name="Gao Q.B."/>
            <person name="Favre A."/>
        </authorList>
    </citation>
    <scope>NUCLEOTIDE SEQUENCE</scope>
</reference>
<dbReference type="GO" id="GO:0005840">
    <property type="term" value="C:ribosome"/>
    <property type="evidence" value="ECO:0007669"/>
    <property type="project" value="UniProtKB-KW"/>
</dbReference>
<reference evidence="1" key="1">
    <citation type="submission" date="2019-07" db="EMBL/GenBank/DDBJ databases">
        <authorList>
            <person name="Fu P."/>
            <person name="Sun S."/>
        </authorList>
    </citation>
    <scope>NUCLEOTIDE SEQUENCE</scope>
</reference>
<accession>A0A8F4XNQ1</accession>
<evidence type="ECO:0000313" key="1">
    <source>
        <dbReference type="EMBL" id="QXI89160.1"/>
    </source>
</evidence>
<gene>
    <name evidence="1" type="primary">rpl33</name>
</gene>
<protein>
    <submittedName>
        <fullName evidence="1">Ribosomal protein L33</fullName>
    </submittedName>
</protein>
<keyword evidence="1" id="KW-0689">Ribosomal protein</keyword>
<geneLocation type="chloroplast" evidence="1"/>
<keyword evidence="1" id="KW-0934">Plastid</keyword>
<dbReference type="AlphaFoldDB" id="A0A8F4XNQ1"/>
<proteinExistence type="predicted"/>
<organism evidence="1">
    <name type="scientific">Gentiana aristata</name>
    <dbReference type="NCBI Taxonomy" id="50749"/>
    <lineage>
        <taxon>Eukaryota</taxon>
        <taxon>Viridiplantae</taxon>
        <taxon>Streptophyta</taxon>
        <taxon>Embryophyta</taxon>
        <taxon>Tracheophyta</taxon>
        <taxon>Spermatophyta</taxon>
        <taxon>Magnoliopsida</taxon>
        <taxon>eudicotyledons</taxon>
        <taxon>Gunneridae</taxon>
        <taxon>Pentapetalae</taxon>
        <taxon>asterids</taxon>
        <taxon>lamiids</taxon>
        <taxon>Gentianales</taxon>
        <taxon>Gentianaceae</taxon>
        <taxon>Gentianeae</taxon>
        <taxon>Gentianinae</taxon>
        <taxon>Gentiana</taxon>
    </lineage>
</organism>
<keyword evidence="1" id="KW-0687">Ribonucleoprotein</keyword>
<keyword evidence="1" id="KW-0150">Chloroplast</keyword>